<organism evidence="2 3">
    <name type="scientific">Cirrhinus mrigala</name>
    <name type="common">Mrigala</name>
    <dbReference type="NCBI Taxonomy" id="683832"/>
    <lineage>
        <taxon>Eukaryota</taxon>
        <taxon>Metazoa</taxon>
        <taxon>Chordata</taxon>
        <taxon>Craniata</taxon>
        <taxon>Vertebrata</taxon>
        <taxon>Euteleostomi</taxon>
        <taxon>Actinopterygii</taxon>
        <taxon>Neopterygii</taxon>
        <taxon>Teleostei</taxon>
        <taxon>Ostariophysi</taxon>
        <taxon>Cypriniformes</taxon>
        <taxon>Cyprinidae</taxon>
        <taxon>Labeoninae</taxon>
        <taxon>Labeonini</taxon>
        <taxon>Cirrhinus</taxon>
    </lineage>
</organism>
<sequence length="401" mass="43258">RPGPARKAAESNKQESTCSRNPDGDKSLVAKREALLNRRFGVHEVDSSMNPVVVLRRLTVTVGGYKIELLPGPSHAFGSFSTSALQSLGFQDDGVTGDGLALDLGQNQNDGTQEVVNSAQEVVSEVTVGQSTSDDMPMDFGPYVNPNEVQDTNSTMPLKPSVDNATPADAKKNDQIKTRKLNAQKTGNKNGTAVQPGVKKLLKHKQALSAAKNKPSHLTRPGLLQKISKNPRDKKMHTSHPESHKGKPVTVALKRPGGPLTPKSPSKIQKIQDGQPANQTVNPPVPVSPTVSRKPSSDSGPSVKTVQSPHPPKKPQNPPAPVNKTNTPVTNSQGEEEQEKKIQQRHKSRNSRSISVEEPQLFIPDNAPVVKKEAEGEPLPESETVWDPSKHCGLCKKPHNN</sequence>
<reference evidence="2 3" key="1">
    <citation type="submission" date="2024-05" db="EMBL/GenBank/DDBJ databases">
        <title>Genome sequencing and assembly of Indian major carp, Cirrhinus mrigala (Hamilton, 1822).</title>
        <authorList>
            <person name="Mohindra V."/>
            <person name="Chowdhury L.M."/>
            <person name="Lal K."/>
            <person name="Jena J.K."/>
        </authorList>
    </citation>
    <scope>NUCLEOTIDE SEQUENCE [LARGE SCALE GENOMIC DNA]</scope>
    <source>
        <strain evidence="2">CM1030</strain>
        <tissue evidence="2">Blood</tissue>
    </source>
</reference>
<evidence type="ECO:0000313" key="2">
    <source>
        <dbReference type="EMBL" id="KAL0178386.1"/>
    </source>
</evidence>
<comment type="caution">
    <text evidence="2">The sequence shown here is derived from an EMBL/GenBank/DDBJ whole genome shotgun (WGS) entry which is preliminary data.</text>
</comment>
<evidence type="ECO:0000256" key="1">
    <source>
        <dbReference type="SAM" id="MobiDB-lite"/>
    </source>
</evidence>
<feature type="non-terminal residue" evidence="2">
    <location>
        <position position="1"/>
    </location>
</feature>
<feature type="region of interest" description="Disordered" evidence="1">
    <location>
        <begin position="147"/>
        <end position="401"/>
    </location>
</feature>
<feature type="compositionally biased region" description="Polar residues" evidence="1">
    <location>
        <begin position="298"/>
        <end position="308"/>
    </location>
</feature>
<protein>
    <submittedName>
        <fullName evidence="2">Uncharacterized protein</fullName>
    </submittedName>
</protein>
<feature type="region of interest" description="Disordered" evidence="1">
    <location>
        <begin position="1"/>
        <end position="26"/>
    </location>
</feature>
<dbReference type="EMBL" id="JAMKFB020000013">
    <property type="protein sequence ID" value="KAL0178386.1"/>
    <property type="molecule type" value="Genomic_DNA"/>
</dbReference>
<dbReference type="Proteomes" id="UP001529510">
    <property type="component" value="Unassembled WGS sequence"/>
</dbReference>
<keyword evidence="3" id="KW-1185">Reference proteome</keyword>
<name>A0ABD0PY80_CIRMR</name>
<feature type="non-terminal residue" evidence="2">
    <location>
        <position position="401"/>
    </location>
</feature>
<proteinExistence type="predicted"/>
<gene>
    <name evidence="2" type="ORF">M9458_027280</name>
</gene>
<feature type="compositionally biased region" description="Polar residues" evidence="1">
    <location>
        <begin position="181"/>
        <end position="193"/>
    </location>
</feature>
<accession>A0ABD0PY80</accession>
<feature type="compositionally biased region" description="Polar residues" evidence="1">
    <location>
        <begin position="147"/>
        <end position="156"/>
    </location>
</feature>
<dbReference type="AlphaFoldDB" id="A0ABD0PY80"/>
<evidence type="ECO:0000313" key="3">
    <source>
        <dbReference type="Proteomes" id="UP001529510"/>
    </source>
</evidence>